<evidence type="ECO:0000313" key="2">
    <source>
        <dbReference type="EMBL" id="EKU10384.1"/>
    </source>
</evidence>
<organism evidence="2 3">
    <name type="scientific">Campylobacter showae CSUNSWCD</name>
    <dbReference type="NCBI Taxonomy" id="1244083"/>
    <lineage>
        <taxon>Bacteria</taxon>
        <taxon>Pseudomonadati</taxon>
        <taxon>Campylobacterota</taxon>
        <taxon>Epsilonproteobacteria</taxon>
        <taxon>Campylobacterales</taxon>
        <taxon>Campylobacteraceae</taxon>
        <taxon>Campylobacter</taxon>
    </lineage>
</organism>
<sequence>MAHKQNSTKFKFNSATKTTRPHCPKFTVKQEPAPRPSFKENIIKYAFYFLTKGINA</sequence>
<reference evidence="2 3" key="1">
    <citation type="journal article" date="2013" name="Genome Announc.">
        <title>Genome Sequence of Campylobacter showae UNSWCD, Isolated from a Patient with Crohn's Disease.</title>
        <authorList>
            <person name="Tay A.P."/>
            <person name="Kaakoush N.O."/>
            <person name="Deshpande N.P."/>
            <person name="Chen Z."/>
            <person name="Mitchell H."/>
            <person name="Wilkins M.R."/>
        </authorList>
    </citation>
    <scope>NUCLEOTIDE SEQUENCE [LARGE SCALE GENOMIC DNA]</scope>
    <source>
        <strain evidence="2 3">CSUNSWCD</strain>
    </source>
</reference>
<accession>M5INK0</accession>
<evidence type="ECO:0000256" key="1">
    <source>
        <dbReference type="SAM" id="MobiDB-lite"/>
    </source>
</evidence>
<proteinExistence type="predicted"/>
<dbReference type="AlphaFoldDB" id="M5INK0"/>
<dbReference type="STRING" id="1244083.CSUNSWCD_912"/>
<evidence type="ECO:0000313" key="3">
    <source>
        <dbReference type="Proteomes" id="UP000011939"/>
    </source>
</evidence>
<gene>
    <name evidence="2" type="ORF">CSUNSWCD_912</name>
</gene>
<dbReference type="PATRIC" id="fig|1244083.3.peg.2155"/>
<dbReference type="Proteomes" id="UP000011939">
    <property type="component" value="Unassembled WGS sequence"/>
</dbReference>
<protein>
    <submittedName>
        <fullName evidence="2">Uncharacterized protein</fullName>
    </submittedName>
</protein>
<name>M5INK0_9BACT</name>
<comment type="caution">
    <text evidence="2">The sequence shown here is derived from an EMBL/GenBank/DDBJ whole genome shotgun (WGS) entry which is preliminary data.</text>
</comment>
<feature type="region of interest" description="Disordered" evidence="1">
    <location>
        <begin position="1"/>
        <end position="32"/>
    </location>
</feature>
<feature type="compositionally biased region" description="Polar residues" evidence="1">
    <location>
        <begin position="1"/>
        <end position="18"/>
    </location>
</feature>
<dbReference type="EMBL" id="AMZQ01000013">
    <property type="protein sequence ID" value="EKU10384.1"/>
    <property type="molecule type" value="Genomic_DNA"/>
</dbReference>